<keyword evidence="1" id="KW-0106">Calcium</keyword>
<dbReference type="SMART" id="SM00054">
    <property type="entry name" value="EFh"/>
    <property type="match status" value="2"/>
</dbReference>
<dbReference type="EMBL" id="JBJKBG010000006">
    <property type="protein sequence ID" value="KAL3734825.1"/>
    <property type="molecule type" value="Genomic_DNA"/>
</dbReference>
<organism evidence="3 4">
    <name type="scientific">Eucalyptus globulus</name>
    <name type="common">Tasmanian blue gum</name>
    <dbReference type="NCBI Taxonomy" id="34317"/>
    <lineage>
        <taxon>Eukaryota</taxon>
        <taxon>Viridiplantae</taxon>
        <taxon>Streptophyta</taxon>
        <taxon>Embryophyta</taxon>
        <taxon>Tracheophyta</taxon>
        <taxon>Spermatophyta</taxon>
        <taxon>Magnoliopsida</taxon>
        <taxon>eudicotyledons</taxon>
        <taxon>Gunneridae</taxon>
        <taxon>Pentapetalae</taxon>
        <taxon>rosids</taxon>
        <taxon>malvids</taxon>
        <taxon>Myrtales</taxon>
        <taxon>Myrtaceae</taxon>
        <taxon>Myrtoideae</taxon>
        <taxon>Eucalypteae</taxon>
        <taxon>Eucalyptus</taxon>
    </lineage>
</organism>
<dbReference type="CDD" id="cd00051">
    <property type="entry name" value="EFh"/>
    <property type="match status" value="1"/>
</dbReference>
<dbReference type="InterPro" id="IPR011992">
    <property type="entry name" value="EF-hand-dom_pair"/>
</dbReference>
<evidence type="ECO:0000313" key="4">
    <source>
        <dbReference type="Proteomes" id="UP001634007"/>
    </source>
</evidence>
<dbReference type="PROSITE" id="PS50222">
    <property type="entry name" value="EF_HAND_2"/>
    <property type="match status" value="2"/>
</dbReference>
<dbReference type="SUPFAM" id="SSF47473">
    <property type="entry name" value="EF-hand"/>
    <property type="match status" value="1"/>
</dbReference>
<sequence>MGRPAFMSWMKKKSILAGTVTELQDFFRSFDANGDGRLNRAELKNVFEKLGSMAPALRALQALLLADENGDGCISEHELDKLLEFAVKHDHVVILPKKQG</sequence>
<feature type="domain" description="EF-hand" evidence="2">
    <location>
        <begin position="54"/>
        <end position="89"/>
    </location>
</feature>
<dbReference type="Gene3D" id="1.10.238.10">
    <property type="entry name" value="EF-hand"/>
    <property type="match status" value="1"/>
</dbReference>
<dbReference type="AlphaFoldDB" id="A0ABD3K488"/>
<comment type="caution">
    <text evidence="3">The sequence shown here is derived from an EMBL/GenBank/DDBJ whole genome shotgun (WGS) entry which is preliminary data.</text>
</comment>
<reference evidence="3 4" key="1">
    <citation type="submission" date="2024-11" db="EMBL/GenBank/DDBJ databases">
        <title>Chromosome-level genome assembly of Eucalyptus globulus Labill. provides insights into its genome evolution.</title>
        <authorList>
            <person name="Li X."/>
        </authorList>
    </citation>
    <scope>NUCLEOTIDE SEQUENCE [LARGE SCALE GENOMIC DNA]</scope>
    <source>
        <strain evidence="3">CL2024</strain>
        <tissue evidence="3">Fresh tender leaves</tissue>
    </source>
</reference>
<feature type="domain" description="EF-hand" evidence="2">
    <location>
        <begin position="18"/>
        <end position="53"/>
    </location>
</feature>
<dbReference type="Pfam" id="PF13499">
    <property type="entry name" value="EF-hand_7"/>
    <property type="match status" value="1"/>
</dbReference>
<name>A0ABD3K488_EUCGL</name>
<evidence type="ECO:0000256" key="1">
    <source>
        <dbReference type="ARBA" id="ARBA00022837"/>
    </source>
</evidence>
<dbReference type="InterPro" id="IPR002048">
    <property type="entry name" value="EF_hand_dom"/>
</dbReference>
<evidence type="ECO:0000259" key="2">
    <source>
        <dbReference type="PROSITE" id="PS50222"/>
    </source>
</evidence>
<dbReference type="PROSITE" id="PS00018">
    <property type="entry name" value="EF_HAND_1"/>
    <property type="match status" value="2"/>
</dbReference>
<dbReference type="InterPro" id="IPR018247">
    <property type="entry name" value="EF_Hand_1_Ca_BS"/>
</dbReference>
<protein>
    <recommendedName>
        <fullName evidence="2">EF-hand domain-containing protein</fullName>
    </recommendedName>
</protein>
<evidence type="ECO:0000313" key="3">
    <source>
        <dbReference type="EMBL" id="KAL3734825.1"/>
    </source>
</evidence>
<keyword evidence="4" id="KW-1185">Reference proteome</keyword>
<accession>A0ABD3K488</accession>
<gene>
    <name evidence="3" type="ORF">ACJRO7_024064</name>
</gene>
<proteinExistence type="predicted"/>
<dbReference type="Proteomes" id="UP001634007">
    <property type="component" value="Unassembled WGS sequence"/>
</dbReference>